<feature type="non-terminal residue" evidence="2">
    <location>
        <position position="1"/>
    </location>
</feature>
<name>A0ABU7D5N3_9TELE</name>
<dbReference type="Proteomes" id="UP001352852">
    <property type="component" value="Unassembled WGS sequence"/>
</dbReference>
<feature type="compositionally biased region" description="Polar residues" evidence="1">
    <location>
        <begin position="80"/>
        <end position="102"/>
    </location>
</feature>
<gene>
    <name evidence="2" type="ORF">CHARACLAT_001761</name>
</gene>
<comment type="caution">
    <text evidence="2">The sequence shown here is derived from an EMBL/GenBank/DDBJ whole genome shotgun (WGS) entry which is preliminary data.</text>
</comment>
<organism evidence="2 3">
    <name type="scientific">Characodon lateralis</name>
    <dbReference type="NCBI Taxonomy" id="208331"/>
    <lineage>
        <taxon>Eukaryota</taxon>
        <taxon>Metazoa</taxon>
        <taxon>Chordata</taxon>
        <taxon>Craniata</taxon>
        <taxon>Vertebrata</taxon>
        <taxon>Euteleostomi</taxon>
        <taxon>Actinopterygii</taxon>
        <taxon>Neopterygii</taxon>
        <taxon>Teleostei</taxon>
        <taxon>Neoteleostei</taxon>
        <taxon>Acanthomorphata</taxon>
        <taxon>Ovalentaria</taxon>
        <taxon>Atherinomorphae</taxon>
        <taxon>Cyprinodontiformes</taxon>
        <taxon>Goodeidae</taxon>
        <taxon>Characodon</taxon>
    </lineage>
</organism>
<proteinExistence type="predicted"/>
<keyword evidence="3" id="KW-1185">Reference proteome</keyword>
<feature type="region of interest" description="Disordered" evidence="1">
    <location>
        <begin position="80"/>
        <end position="112"/>
    </location>
</feature>
<evidence type="ECO:0000256" key="1">
    <source>
        <dbReference type="SAM" id="MobiDB-lite"/>
    </source>
</evidence>
<sequence length="112" mass="12554">GSWCLDRSPVHRRAIQTHTQDKQLCTHSFMPKGNLERPNNLTVMFLDCGRKPEYLGRPHGETMQKDPQLGVKPRTFLLQGNSPTNCSTVQPSPNINSQNSCGDMQKAGQHLL</sequence>
<protein>
    <submittedName>
        <fullName evidence="2">Uncharacterized protein</fullName>
    </submittedName>
</protein>
<evidence type="ECO:0000313" key="3">
    <source>
        <dbReference type="Proteomes" id="UP001352852"/>
    </source>
</evidence>
<evidence type="ECO:0000313" key="2">
    <source>
        <dbReference type="EMBL" id="MED6269656.1"/>
    </source>
</evidence>
<reference evidence="2 3" key="1">
    <citation type="submission" date="2021-06" db="EMBL/GenBank/DDBJ databases">
        <authorList>
            <person name="Palmer J.M."/>
        </authorList>
    </citation>
    <scope>NUCLEOTIDE SEQUENCE [LARGE SCALE GENOMIC DNA]</scope>
    <source>
        <strain evidence="2 3">CL_MEX2019</strain>
        <tissue evidence="2">Muscle</tissue>
    </source>
</reference>
<accession>A0ABU7D5N3</accession>
<dbReference type="EMBL" id="JAHUTJ010016461">
    <property type="protein sequence ID" value="MED6269656.1"/>
    <property type="molecule type" value="Genomic_DNA"/>
</dbReference>